<name>A0AA39CEQ9_9EURO</name>
<dbReference type="AlphaFoldDB" id="A0AA39CEQ9"/>
<sequence>MATPTPQSSAFGKKNMEVRSTNSGDLTISFSKAGAFRGDPEKSLVLRKGWTPPPNGYGIKEPTEFKFILNVSNGMIRISETQTDRWTAYVELKQDEYVVVKADDLDAEHNPTSTFRLQIAVRQGVNLQVQGVGNVFGKLREFPLHVQQQEIDKFNVQFRLNIFKTLVQECRYIEVKIPEYERFTNPAQFGREALLEVLRRRQSPDDRIWPVQAGVRPTSTAEVQRALIANNRKNAPVPLRPRQLGSGGTRSANPRANSPPPMSIGNVAQKTYAELMQWIRGQPEAERKLAEPIRQARHNARSNNDKASFDDQAKRLEQTKGVSRDMVEVCKEIGSRVMSPDDANAQLNACSTGEQTAFKKQIYNLQSHFRDGNRDAYNAARGAIMRDADVSADTVRAAEIWAQQWPKVEEINSRIHLSRYLETLPDRTERAAARNYVTLMQHPNAQRNREIWDGARANIENDKNLTANSVLAVAKLTDPRNPPQ</sequence>
<proteinExistence type="predicted"/>
<dbReference type="Proteomes" id="UP001172673">
    <property type="component" value="Unassembled WGS sequence"/>
</dbReference>
<protein>
    <submittedName>
        <fullName evidence="2">Uncharacterized protein</fullName>
    </submittedName>
</protein>
<evidence type="ECO:0000256" key="1">
    <source>
        <dbReference type="SAM" id="MobiDB-lite"/>
    </source>
</evidence>
<comment type="caution">
    <text evidence="2">The sequence shown here is derived from an EMBL/GenBank/DDBJ whole genome shotgun (WGS) entry which is preliminary data.</text>
</comment>
<accession>A0AA39CEQ9</accession>
<evidence type="ECO:0000313" key="2">
    <source>
        <dbReference type="EMBL" id="KAJ9605556.1"/>
    </source>
</evidence>
<organism evidence="2 3">
    <name type="scientific">Cladophialophora chaetospira</name>
    <dbReference type="NCBI Taxonomy" id="386627"/>
    <lineage>
        <taxon>Eukaryota</taxon>
        <taxon>Fungi</taxon>
        <taxon>Dikarya</taxon>
        <taxon>Ascomycota</taxon>
        <taxon>Pezizomycotina</taxon>
        <taxon>Eurotiomycetes</taxon>
        <taxon>Chaetothyriomycetidae</taxon>
        <taxon>Chaetothyriales</taxon>
        <taxon>Herpotrichiellaceae</taxon>
        <taxon>Cladophialophora</taxon>
    </lineage>
</organism>
<dbReference type="EMBL" id="JAPDRK010000016">
    <property type="protein sequence ID" value="KAJ9605556.1"/>
    <property type="molecule type" value="Genomic_DNA"/>
</dbReference>
<reference evidence="2" key="1">
    <citation type="submission" date="2022-10" db="EMBL/GenBank/DDBJ databases">
        <title>Culturing micro-colonial fungi from biological soil crusts in the Mojave desert and describing Neophaeococcomyces mojavensis, and introducing the new genera and species Taxawa tesnikishii.</title>
        <authorList>
            <person name="Kurbessoian T."/>
            <person name="Stajich J.E."/>
        </authorList>
    </citation>
    <scope>NUCLEOTIDE SEQUENCE</scope>
    <source>
        <strain evidence="2">TK_41</strain>
    </source>
</reference>
<keyword evidence="3" id="KW-1185">Reference proteome</keyword>
<evidence type="ECO:0000313" key="3">
    <source>
        <dbReference type="Proteomes" id="UP001172673"/>
    </source>
</evidence>
<gene>
    <name evidence="2" type="ORF">H2200_010213</name>
</gene>
<feature type="region of interest" description="Disordered" evidence="1">
    <location>
        <begin position="232"/>
        <end position="263"/>
    </location>
</feature>